<keyword evidence="8" id="KW-1185">Reference proteome</keyword>
<dbReference type="GO" id="GO:0016787">
    <property type="term" value="F:hydrolase activity"/>
    <property type="evidence" value="ECO:0007669"/>
    <property type="project" value="UniProtKB-KW"/>
</dbReference>
<evidence type="ECO:0000259" key="6">
    <source>
        <dbReference type="Pfam" id="PF07687"/>
    </source>
</evidence>
<dbReference type="EMBL" id="CP002299">
    <property type="protein sequence ID" value="ADP80444.1"/>
    <property type="molecule type" value="Genomic_DNA"/>
</dbReference>
<dbReference type="FunFam" id="1.10.150.900:FF:000002">
    <property type="entry name" value="M20/M25/M40 family peptidase"/>
    <property type="match status" value="1"/>
</dbReference>
<comment type="cofactor">
    <cofactor evidence="1">
        <name>Zn(2+)</name>
        <dbReference type="ChEBI" id="CHEBI:29105"/>
    </cofactor>
</comment>
<dbReference type="PROSITE" id="PS00759">
    <property type="entry name" value="ARGE_DAPE_CPG2_2"/>
    <property type="match status" value="1"/>
</dbReference>
<evidence type="ECO:0000256" key="2">
    <source>
        <dbReference type="ARBA" id="ARBA00006247"/>
    </source>
</evidence>
<keyword evidence="5" id="KW-0862">Zinc</keyword>
<dbReference type="InterPro" id="IPR011650">
    <property type="entry name" value="Peptidase_M20_dimer"/>
</dbReference>
<evidence type="ECO:0000256" key="5">
    <source>
        <dbReference type="ARBA" id="ARBA00022833"/>
    </source>
</evidence>
<evidence type="ECO:0000313" key="8">
    <source>
        <dbReference type="Proteomes" id="UP000002484"/>
    </source>
</evidence>
<dbReference type="InParanoid" id="E3J1C3"/>
<dbReference type="PANTHER" id="PTHR43808">
    <property type="entry name" value="ACETYLORNITHINE DEACETYLASE"/>
    <property type="match status" value="1"/>
</dbReference>
<dbReference type="RefSeq" id="WP_013423562.1">
    <property type="nucleotide sequence ID" value="NC_014666.1"/>
</dbReference>
<reference evidence="7 8" key="1">
    <citation type="submission" date="2010-10" db="EMBL/GenBank/DDBJ databases">
        <title>Complete sequence of Frankia sp. EuI1c.</title>
        <authorList>
            <consortium name="US DOE Joint Genome Institute"/>
            <person name="Lucas S."/>
            <person name="Copeland A."/>
            <person name="Lapidus A."/>
            <person name="Cheng J.-F."/>
            <person name="Bruce D."/>
            <person name="Goodwin L."/>
            <person name="Pitluck S."/>
            <person name="Chertkov O."/>
            <person name="Detter J.C."/>
            <person name="Han C."/>
            <person name="Tapia R."/>
            <person name="Land M."/>
            <person name="Hauser L."/>
            <person name="Jeffries C."/>
            <person name="Kyrpides N."/>
            <person name="Ivanova N."/>
            <person name="Mikhailova N."/>
            <person name="Beauchemin N."/>
            <person name="Sen A."/>
            <person name="Sur S.A."/>
            <person name="Gtari M."/>
            <person name="Wall L."/>
            <person name="Tisa L."/>
            <person name="Woyke T."/>
        </authorList>
    </citation>
    <scope>NUCLEOTIDE SEQUENCE [LARGE SCALE GENOMIC DNA]</scope>
    <source>
        <strain evidence="8">DSM 45817 / CECT 9037 / EuI1c</strain>
    </source>
</reference>
<dbReference type="FunCoup" id="E3J1C3">
    <property type="interactions" value="160"/>
</dbReference>
<dbReference type="SUPFAM" id="SSF55031">
    <property type="entry name" value="Bacterial exopeptidase dimerisation domain"/>
    <property type="match status" value="1"/>
</dbReference>
<dbReference type="Proteomes" id="UP000002484">
    <property type="component" value="Chromosome"/>
</dbReference>
<dbReference type="OrthoDB" id="7055905at2"/>
<dbReference type="PANTHER" id="PTHR43808:SF8">
    <property type="entry name" value="PEPTIDASE M20 DIMERISATION DOMAIN-CONTAINING PROTEIN"/>
    <property type="match status" value="1"/>
</dbReference>
<gene>
    <name evidence="7" type="ordered locus">FraEuI1c_2407</name>
</gene>
<organism evidence="7 8">
    <name type="scientific">Pseudofrankia inefficax (strain DSM 45817 / CECT 9037 / DDB 130130 / EuI1c)</name>
    <name type="common">Frankia inefficax</name>
    <dbReference type="NCBI Taxonomy" id="298654"/>
    <lineage>
        <taxon>Bacteria</taxon>
        <taxon>Bacillati</taxon>
        <taxon>Actinomycetota</taxon>
        <taxon>Actinomycetes</taxon>
        <taxon>Frankiales</taxon>
        <taxon>Frankiaceae</taxon>
        <taxon>Pseudofrankia</taxon>
    </lineage>
</organism>
<dbReference type="Pfam" id="PF07687">
    <property type="entry name" value="M20_dimer"/>
    <property type="match status" value="1"/>
</dbReference>
<dbReference type="InterPro" id="IPR002933">
    <property type="entry name" value="Peptidase_M20"/>
</dbReference>
<dbReference type="NCBIfam" id="NF005913">
    <property type="entry name" value="PRK07906.1"/>
    <property type="match status" value="1"/>
</dbReference>
<dbReference type="AlphaFoldDB" id="E3J1C3"/>
<sequence>MTDPVIDPCVEVVTLASELIAIDTTNLGDPDLPGTERGAAEYVAEKLVEAGYEPILVESGARGRGNVIARLPGADPARGALLVHGHLDVVPADAGEWTVHPFSGEVTDGYVWGRGAVDMKGMVAMTLAVARRFRREGVVPPRDLVFAFLADEEAGGILGARWLVEHRPDLFEGVTEAIGEVGGFSVTLPGDRAGGGPADPVRAYLVETAEKGSMWLRLAARGTAGHGAMLHDDNAIAKLAAAVARLDAHRFPLILTDPVREFLEGVADLTGVPFDEGDPQAAVDRLGNLSRLIGAALRDTANVTLFHAGYRSNVVPSVAEATVDARFLPGREAALARELVDVLGPDIEAVWDTLPAVHTSFDGALVDAMARAIAGEDPGARLLPYMLSAGTDAKSFARLGIRHFGFAPLRLPPELDFTALFHGVNERVPVDALVFGTRVLDRLLRDC</sequence>
<dbReference type="eggNOG" id="COG0624">
    <property type="taxonomic scope" value="Bacteria"/>
</dbReference>
<keyword evidence="4" id="KW-0378">Hydrolase</keyword>
<evidence type="ECO:0000256" key="4">
    <source>
        <dbReference type="ARBA" id="ARBA00022801"/>
    </source>
</evidence>
<dbReference type="STRING" id="298654.FraEuI1c_2407"/>
<dbReference type="InterPro" id="IPR050072">
    <property type="entry name" value="Peptidase_M20A"/>
</dbReference>
<dbReference type="GO" id="GO:0046872">
    <property type="term" value="F:metal ion binding"/>
    <property type="evidence" value="ECO:0007669"/>
    <property type="project" value="UniProtKB-KW"/>
</dbReference>
<accession>E3J1C3</accession>
<dbReference type="Pfam" id="PF01546">
    <property type="entry name" value="Peptidase_M20"/>
    <property type="match status" value="1"/>
</dbReference>
<dbReference type="Gene3D" id="3.30.70.360">
    <property type="match status" value="1"/>
</dbReference>
<name>E3J1C3_PSEI1</name>
<dbReference type="HOGENOM" id="CLU_021802_11_2_11"/>
<dbReference type="Gene3D" id="1.10.150.900">
    <property type="match status" value="1"/>
</dbReference>
<dbReference type="SUPFAM" id="SSF53187">
    <property type="entry name" value="Zn-dependent exopeptidases"/>
    <property type="match status" value="1"/>
</dbReference>
<dbReference type="InterPro" id="IPR036264">
    <property type="entry name" value="Bact_exopeptidase_dim_dom"/>
</dbReference>
<evidence type="ECO:0000256" key="3">
    <source>
        <dbReference type="ARBA" id="ARBA00022723"/>
    </source>
</evidence>
<keyword evidence="3" id="KW-0479">Metal-binding</keyword>
<evidence type="ECO:0000313" key="7">
    <source>
        <dbReference type="EMBL" id="ADP80444.1"/>
    </source>
</evidence>
<dbReference type="Gene3D" id="3.40.630.10">
    <property type="entry name" value="Zn peptidases"/>
    <property type="match status" value="1"/>
</dbReference>
<proteinExistence type="inferred from homology"/>
<dbReference type="PROSITE" id="PS00758">
    <property type="entry name" value="ARGE_DAPE_CPG2_1"/>
    <property type="match status" value="1"/>
</dbReference>
<protein>
    <submittedName>
        <fullName evidence="7">Peptidase M20</fullName>
    </submittedName>
</protein>
<evidence type="ECO:0000256" key="1">
    <source>
        <dbReference type="ARBA" id="ARBA00001947"/>
    </source>
</evidence>
<dbReference type="InterPro" id="IPR001261">
    <property type="entry name" value="ArgE/DapE_CS"/>
</dbReference>
<dbReference type="KEGG" id="fri:FraEuI1c_2407"/>
<comment type="similarity">
    <text evidence="2">Belongs to the peptidase M20A family.</text>
</comment>
<feature type="domain" description="Peptidase M20 dimerisation" evidence="6">
    <location>
        <begin position="208"/>
        <end position="334"/>
    </location>
</feature>